<keyword evidence="1" id="KW-1133">Transmembrane helix</keyword>
<gene>
    <name evidence="2" type="ORF">ACFO0E_02410</name>
</gene>
<evidence type="ECO:0008006" key="4">
    <source>
        <dbReference type="Google" id="ProtNLM"/>
    </source>
</evidence>
<reference evidence="3" key="1">
    <citation type="journal article" date="2019" name="Int. J. Syst. Evol. Microbiol.">
        <title>The Global Catalogue of Microorganisms (GCM) 10K type strain sequencing project: providing services to taxonomists for standard genome sequencing and annotation.</title>
        <authorList>
            <consortium name="The Broad Institute Genomics Platform"/>
            <consortium name="The Broad Institute Genome Sequencing Center for Infectious Disease"/>
            <person name="Wu L."/>
            <person name="Ma J."/>
        </authorList>
    </citation>
    <scope>NUCLEOTIDE SEQUENCE [LARGE SCALE GENOMIC DNA]</scope>
    <source>
        <strain evidence="3">CCUG 49679</strain>
    </source>
</reference>
<feature type="transmembrane region" description="Helical" evidence="1">
    <location>
        <begin position="13"/>
        <end position="40"/>
    </location>
</feature>
<dbReference type="EMBL" id="JBHSEO010000012">
    <property type="protein sequence ID" value="MFC4415266.1"/>
    <property type="molecule type" value="Genomic_DNA"/>
</dbReference>
<protein>
    <recommendedName>
        <fullName evidence="4">Two-component sensor histidine kinase</fullName>
    </recommendedName>
</protein>
<organism evidence="2 3">
    <name type="scientific">Chromohalobacter beijerinckii</name>
    <dbReference type="NCBI Taxonomy" id="86179"/>
    <lineage>
        <taxon>Bacteria</taxon>
        <taxon>Pseudomonadati</taxon>
        <taxon>Pseudomonadota</taxon>
        <taxon>Gammaproteobacteria</taxon>
        <taxon>Oceanospirillales</taxon>
        <taxon>Halomonadaceae</taxon>
        <taxon>Chromohalobacter</taxon>
    </lineage>
</organism>
<evidence type="ECO:0000313" key="2">
    <source>
        <dbReference type="EMBL" id="MFC4415266.1"/>
    </source>
</evidence>
<dbReference type="RefSeq" id="WP_246942468.1">
    <property type="nucleotide sequence ID" value="NZ_JAKGAK010000024.1"/>
</dbReference>
<comment type="caution">
    <text evidence="2">The sequence shown here is derived from an EMBL/GenBank/DDBJ whole genome shotgun (WGS) entry which is preliminary data.</text>
</comment>
<keyword evidence="1" id="KW-0472">Membrane</keyword>
<evidence type="ECO:0000313" key="3">
    <source>
        <dbReference type="Proteomes" id="UP001596015"/>
    </source>
</evidence>
<evidence type="ECO:0000256" key="1">
    <source>
        <dbReference type="SAM" id="Phobius"/>
    </source>
</evidence>
<accession>A0ABV8XBG7</accession>
<keyword evidence="1" id="KW-0812">Transmembrane</keyword>
<name>A0ABV8XBG7_9GAMM</name>
<dbReference type="Proteomes" id="UP001596015">
    <property type="component" value="Unassembled WGS sequence"/>
</dbReference>
<sequence length="131" mass="14740">MYRIDWHSLRFRLLAWLGSVALIVVVVTWLMHGFFLESIAKDFLGERLRREADHAVSQLGEERSLVPESLQSVSKSYQVFHHLYVLSIGDSVSASDPKWQTRLSPLLASDRDSLVEVEEGGAPLTGLSSPF</sequence>
<keyword evidence="3" id="KW-1185">Reference proteome</keyword>
<proteinExistence type="predicted"/>